<evidence type="ECO:0000259" key="5">
    <source>
        <dbReference type="Pfam" id="PF01814"/>
    </source>
</evidence>
<dbReference type="InterPro" id="IPR012827">
    <property type="entry name" value="Hemerythrin_metal-bd"/>
</dbReference>
<proteinExistence type="inferred from homology"/>
<dbReference type="NCBIfam" id="NF033749">
    <property type="entry name" value="bact_hemeryth"/>
    <property type="match status" value="1"/>
</dbReference>
<feature type="domain" description="Hemerythrin-like" evidence="5">
    <location>
        <begin position="20"/>
        <end position="125"/>
    </location>
</feature>
<evidence type="ECO:0000256" key="1">
    <source>
        <dbReference type="ARBA" id="ARBA00010587"/>
    </source>
</evidence>
<dbReference type="InterPro" id="IPR035938">
    <property type="entry name" value="Hemerythrin-like_sf"/>
</dbReference>
<dbReference type="InterPro" id="IPR050669">
    <property type="entry name" value="Hemerythrin"/>
</dbReference>
<dbReference type="Pfam" id="PF01814">
    <property type="entry name" value="Hemerythrin"/>
    <property type="match status" value="1"/>
</dbReference>
<comment type="caution">
    <text evidence="6">The sequence shown here is derived from an EMBL/GenBank/DDBJ whole genome shotgun (WGS) entry which is preliminary data.</text>
</comment>
<reference evidence="6 7" key="1">
    <citation type="submission" date="2016-04" db="EMBL/GenBank/DDBJ databases">
        <title>Draft genome sequence of freshwater magnetotactic bacteria Magnetospirillum marisnigri SP-1 and Magnetospirillum moscoviense BB-1.</title>
        <authorList>
            <person name="Koziaeva V."/>
            <person name="Dziuba M.V."/>
            <person name="Ivanov T.M."/>
            <person name="Kuznetsov B."/>
            <person name="Grouzdev D.S."/>
        </authorList>
    </citation>
    <scope>NUCLEOTIDE SEQUENCE [LARGE SCALE GENOMIC DNA]</scope>
    <source>
        <strain evidence="6 7">SP-1</strain>
    </source>
</reference>
<dbReference type="InterPro" id="IPR016131">
    <property type="entry name" value="Haemerythrin_Fe_BS"/>
</dbReference>
<keyword evidence="7" id="KW-1185">Reference proteome</keyword>
<organism evidence="6 7">
    <name type="scientific">Paramagnetospirillum marisnigri</name>
    <dbReference type="NCBI Taxonomy" id="1285242"/>
    <lineage>
        <taxon>Bacteria</taxon>
        <taxon>Pseudomonadati</taxon>
        <taxon>Pseudomonadota</taxon>
        <taxon>Alphaproteobacteria</taxon>
        <taxon>Rhodospirillales</taxon>
        <taxon>Magnetospirillaceae</taxon>
        <taxon>Paramagnetospirillum</taxon>
    </lineage>
</organism>
<keyword evidence="2" id="KW-0813">Transport</keyword>
<dbReference type="PROSITE" id="PS00550">
    <property type="entry name" value="HEMERYTHRINS"/>
    <property type="match status" value="1"/>
</dbReference>
<dbReference type="AlphaFoldDB" id="A0A178MCP5"/>
<keyword evidence="4" id="KW-0408">Iron</keyword>
<dbReference type="OrthoDB" id="7305302at2"/>
<dbReference type="SUPFAM" id="SSF47188">
    <property type="entry name" value="Hemerythrin-like"/>
    <property type="match status" value="1"/>
</dbReference>
<dbReference type="EMBL" id="LWQT01000088">
    <property type="protein sequence ID" value="OAN46571.1"/>
    <property type="molecule type" value="Genomic_DNA"/>
</dbReference>
<comment type="similarity">
    <text evidence="1">Belongs to the hemerythrin family.</text>
</comment>
<dbReference type="NCBIfam" id="TIGR02481">
    <property type="entry name" value="hemeryth_dom"/>
    <property type="match status" value="1"/>
</dbReference>
<dbReference type="STRING" id="1285242.A6A04_05500"/>
<dbReference type="CDD" id="cd12107">
    <property type="entry name" value="Hemerythrin"/>
    <property type="match status" value="1"/>
</dbReference>
<keyword evidence="2" id="KW-0561">Oxygen transport</keyword>
<evidence type="ECO:0000313" key="7">
    <source>
        <dbReference type="Proteomes" id="UP000078428"/>
    </source>
</evidence>
<gene>
    <name evidence="6" type="ORF">A6A04_05500</name>
</gene>
<dbReference type="InterPro" id="IPR012312">
    <property type="entry name" value="Hemerythrin-like"/>
</dbReference>
<accession>A0A178MCP5</accession>
<dbReference type="Proteomes" id="UP000078428">
    <property type="component" value="Unassembled WGS sequence"/>
</dbReference>
<sequence>MVGVCMVTQIEWSDDLLINVDAIDADHKKLFNLMADIFASASHGADAINRAIGALASYTKEHFSREEESMAGAQYPALEAHKYEHEHLVFQLEGLINRLMVSGAEAIDSELAKFLMNWLGGHIMTFDVKYAAYLRETGQHG</sequence>
<evidence type="ECO:0000256" key="3">
    <source>
        <dbReference type="ARBA" id="ARBA00022723"/>
    </source>
</evidence>
<protein>
    <submittedName>
        <fullName evidence="6">Hemerythrin</fullName>
    </submittedName>
</protein>
<name>A0A178MCP5_9PROT</name>
<evidence type="ECO:0000256" key="2">
    <source>
        <dbReference type="ARBA" id="ARBA00022621"/>
    </source>
</evidence>
<dbReference type="Gene3D" id="1.20.120.50">
    <property type="entry name" value="Hemerythrin-like"/>
    <property type="match status" value="1"/>
</dbReference>
<dbReference type="PANTHER" id="PTHR37164:SF1">
    <property type="entry name" value="BACTERIOHEMERYTHRIN"/>
    <property type="match status" value="1"/>
</dbReference>
<evidence type="ECO:0000313" key="6">
    <source>
        <dbReference type="EMBL" id="OAN46571.1"/>
    </source>
</evidence>
<evidence type="ECO:0000256" key="4">
    <source>
        <dbReference type="ARBA" id="ARBA00023004"/>
    </source>
</evidence>
<keyword evidence="3" id="KW-0479">Metal-binding</keyword>
<dbReference type="PANTHER" id="PTHR37164">
    <property type="entry name" value="BACTERIOHEMERYTHRIN"/>
    <property type="match status" value="1"/>
</dbReference>
<dbReference type="GO" id="GO:0046872">
    <property type="term" value="F:metal ion binding"/>
    <property type="evidence" value="ECO:0007669"/>
    <property type="project" value="UniProtKB-KW"/>
</dbReference>
<dbReference type="GO" id="GO:0005344">
    <property type="term" value="F:oxygen carrier activity"/>
    <property type="evidence" value="ECO:0007669"/>
    <property type="project" value="UniProtKB-KW"/>
</dbReference>